<evidence type="ECO:0000259" key="1">
    <source>
        <dbReference type="Pfam" id="PF20803"/>
    </source>
</evidence>
<dbReference type="Pfam" id="PF20803">
    <property type="entry name" value="PaaX_M"/>
    <property type="match status" value="1"/>
</dbReference>
<gene>
    <name evidence="2" type="ORF">UU38_C0006G0004</name>
</gene>
<comment type="caution">
    <text evidence="2">The sequence shown here is derived from an EMBL/GenBank/DDBJ whole genome shotgun (WGS) entry which is preliminary data.</text>
</comment>
<reference evidence="2 3" key="1">
    <citation type="journal article" date="2015" name="Nature">
        <title>rRNA introns, odd ribosomes, and small enigmatic genomes across a large radiation of phyla.</title>
        <authorList>
            <person name="Brown C.T."/>
            <person name="Hug L.A."/>
            <person name="Thomas B.C."/>
            <person name="Sharon I."/>
            <person name="Castelle C.J."/>
            <person name="Singh A."/>
            <person name="Wilkins M.J."/>
            <person name="Williams K.H."/>
            <person name="Banfield J.F."/>
        </authorList>
    </citation>
    <scope>NUCLEOTIDE SEQUENCE [LARGE SCALE GENOMIC DNA]</scope>
</reference>
<dbReference type="AlphaFoldDB" id="A0A0G0XLA4"/>
<protein>
    <recommendedName>
        <fullName evidence="1">Transcriptional repressor PaaX-like central Cas2-like domain-containing protein</fullName>
    </recommendedName>
</protein>
<dbReference type="EMBL" id="LCAK01000006">
    <property type="protein sequence ID" value="KKR88477.1"/>
    <property type="molecule type" value="Genomic_DNA"/>
</dbReference>
<sequence length="198" mass="23095">MRGDITLKILEIVGGAAVNTIDLIDAILSSGYGASYGKMQYEFSKRQSDREIKSFRKKIHNQDKQKYYNLIYKLKRDDLIEENTEKNKKHFVLTEKGKNKLLNLLTKRKNKFPENAYKKESGNNLIIVAFDIPETEKRKRGWVRAALKNLDFKMIQKSVWVGKTKIPKQFLDDLLKLRLIDFVEIFEVSKSGSLKHII</sequence>
<organism evidence="2 3">
    <name type="scientific">Candidatus Wolfebacteria bacterium GW2011_GWB1_41_12</name>
    <dbReference type="NCBI Taxonomy" id="1619006"/>
    <lineage>
        <taxon>Bacteria</taxon>
        <taxon>Candidatus Wolfeibacteriota</taxon>
    </lineage>
</organism>
<proteinExistence type="predicted"/>
<accession>A0A0G0XLA4</accession>
<dbReference type="InterPro" id="IPR036390">
    <property type="entry name" value="WH_DNA-bd_sf"/>
</dbReference>
<dbReference type="Proteomes" id="UP000033918">
    <property type="component" value="Unassembled WGS sequence"/>
</dbReference>
<feature type="domain" description="Transcriptional repressor PaaX-like central Cas2-like" evidence="1">
    <location>
        <begin position="127"/>
        <end position="192"/>
    </location>
</feature>
<evidence type="ECO:0000313" key="2">
    <source>
        <dbReference type="EMBL" id="KKR88477.1"/>
    </source>
</evidence>
<dbReference type="SUPFAM" id="SSF46785">
    <property type="entry name" value="Winged helix' DNA-binding domain"/>
    <property type="match status" value="1"/>
</dbReference>
<evidence type="ECO:0000313" key="3">
    <source>
        <dbReference type="Proteomes" id="UP000033918"/>
    </source>
</evidence>
<dbReference type="InterPro" id="IPR048846">
    <property type="entry name" value="PaaX-like_central"/>
</dbReference>
<name>A0A0G0XLA4_9BACT</name>
<dbReference type="SUPFAM" id="SSF143430">
    <property type="entry name" value="TTP0101/SSO1404-like"/>
    <property type="match status" value="1"/>
</dbReference>